<organism evidence="3 4">
    <name type="scientific">Penicillium frequentans</name>
    <dbReference type="NCBI Taxonomy" id="3151616"/>
    <lineage>
        <taxon>Eukaryota</taxon>
        <taxon>Fungi</taxon>
        <taxon>Dikarya</taxon>
        <taxon>Ascomycota</taxon>
        <taxon>Pezizomycotina</taxon>
        <taxon>Eurotiomycetes</taxon>
        <taxon>Eurotiomycetidae</taxon>
        <taxon>Eurotiales</taxon>
        <taxon>Aspergillaceae</taxon>
        <taxon>Penicillium</taxon>
    </lineage>
</organism>
<comment type="caution">
    <text evidence="3">The sequence shown here is derived from an EMBL/GenBank/DDBJ whole genome shotgun (WGS) entry which is preliminary data.</text>
</comment>
<proteinExistence type="predicted"/>
<protein>
    <submittedName>
        <fullName evidence="3">Uncharacterized protein</fullName>
    </submittedName>
</protein>
<keyword evidence="1" id="KW-0175">Coiled coil</keyword>
<feature type="compositionally biased region" description="Acidic residues" evidence="2">
    <location>
        <begin position="129"/>
        <end position="140"/>
    </location>
</feature>
<dbReference type="Proteomes" id="UP001220324">
    <property type="component" value="Unassembled WGS sequence"/>
</dbReference>
<dbReference type="EMBL" id="JAQIZZ010000002">
    <property type="protein sequence ID" value="KAJ5552970.1"/>
    <property type="molecule type" value="Genomic_DNA"/>
</dbReference>
<evidence type="ECO:0000256" key="2">
    <source>
        <dbReference type="SAM" id="MobiDB-lite"/>
    </source>
</evidence>
<sequence>MKLDQIAEMKAAKEIPKVVDEEVVEETETLSETCRQLQSELNATLKRNELLESKMESIQEQVSTLKMSASNTIQHNELLEIKMDSLEERVTALNMMAKNAIWDEADSRMMSDNSWEGSDGLSHLRWVSDSEEDEWEEDSESSSQLEAEISAVRQDLCKLAGIDQCIPGSKALS</sequence>
<evidence type="ECO:0000313" key="4">
    <source>
        <dbReference type="Proteomes" id="UP001220324"/>
    </source>
</evidence>
<feature type="region of interest" description="Disordered" evidence="2">
    <location>
        <begin position="128"/>
        <end position="147"/>
    </location>
</feature>
<evidence type="ECO:0000313" key="3">
    <source>
        <dbReference type="EMBL" id="KAJ5552970.1"/>
    </source>
</evidence>
<gene>
    <name evidence="3" type="ORF">N7494_002348</name>
</gene>
<dbReference type="AlphaFoldDB" id="A0AAD6GKD4"/>
<keyword evidence="4" id="KW-1185">Reference proteome</keyword>
<feature type="coiled-coil region" evidence="1">
    <location>
        <begin position="34"/>
        <end position="96"/>
    </location>
</feature>
<name>A0AAD6GKD4_9EURO</name>
<accession>A0AAD6GKD4</accession>
<evidence type="ECO:0000256" key="1">
    <source>
        <dbReference type="SAM" id="Coils"/>
    </source>
</evidence>
<reference evidence="3 4" key="1">
    <citation type="journal article" date="2023" name="IMA Fungus">
        <title>Comparative genomic study of the Penicillium genus elucidates a diverse pangenome and 15 lateral gene transfer events.</title>
        <authorList>
            <person name="Petersen C."/>
            <person name="Sorensen T."/>
            <person name="Nielsen M.R."/>
            <person name="Sondergaard T.E."/>
            <person name="Sorensen J.L."/>
            <person name="Fitzpatrick D.A."/>
            <person name="Frisvad J.C."/>
            <person name="Nielsen K.L."/>
        </authorList>
    </citation>
    <scope>NUCLEOTIDE SEQUENCE [LARGE SCALE GENOMIC DNA]</scope>
    <source>
        <strain evidence="3 4">IBT 35679</strain>
    </source>
</reference>